<dbReference type="SUPFAM" id="SSF47413">
    <property type="entry name" value="lambda repressor-like DNA-binding domains"/>
    <property type="match status" value="1"/>
</dbReference>
<dbReference type="InterPro" id="IPR010982">
    <property type="entry name" value="Lambda_DNA-bd_dom_sf"/>
</dbReference>
<dbReference type="SMART" id="SM00530">
    <property type="entry name" value="HTH_XRE"/>
    <property type="match status" value="1"/>
</dbReference>
<protein>
    <submittedName>
        <fullName evidence="2">Transcriptional regulator, XRE family</fullName>
    </submittedName>
</protein>
<name>A0A6S6TJK4_9GAMM</name>
<sequence>MNSSPVISSSTQKRIQILGAMIKAARLERKLSQGDLAERIGVSRPTIAAIEKGKLNVSIGTVFEAAHIVGLPLMGGAEDVTQLEHVSQTVANMLKILPAKGVGKKVELDDDF</sequence>
<dbReference type="AlphaFoldDB" id="A0A6S6TJK4"/>
<evidence type="ECO:0000259" key="1">
    <source>
        <dbReference type="PROSITE" id="PS50943"/>
    </source>
</evidence>
<dbReference type="EMBL" id="CACVAY010000085">
    <property type="protein sequence ID" value="CAA6818367.1"/>
    <property type="molecule type" value="Genomic_DNA"/>
</dbReference>
<feature type="domain" description="HTH cro/C1-type" evidence="1">
    <location>
        <begin position="22"/>
        <end position="68"/>
    </location>
</feature>
<accession>A0A6S6TJK4</accession>
<proteinExistence type="predicted"/>
<dbReference type="InterPro" id="IPR001387">
    <property type="entry name" value="Cro/C1-type_HTH"/>
</dbReference>
<dbReference type="Gene3D" id="1.10.260.40">
    <property type="entry name" value="lambda repressor-like DNA-binding domains"/>
    <property type="match status" value="1"/>
</dbReference>
<dbReference type="Pfam" id="PF01381">
    <property type="entry name" value="HTH_3"/>
    <property type="match status" value="1"/>
</dbReference>
<gene>
    <name evidence="2" type="ORF">HELGO_WM17390</name>
</gene>
<dbReference type="CDD" id="cd00093">
    <property type="entry name" value="HTH_XRE"/>
    <property type="match status" value="1"/>
</dbReference>
<evidence type="ECO:0000313" key="2">
    <source>
        <dbReference type="EMBL" id="CAA6818367.1"/>
    </source>
</evidence>
<organism evidence="2">
    <name type="scientific">uncultured Thiotrichaceae bacterium</name>
    <dbReference type="NCBI Taxonomy" id="298394"/>
    <lineage>
        <taxon>Bacteria</taxon>
        <taxon>Pseudomonadati</taxon>
        <taxon>Pseudomonadota</taxon>
        <taxon>Gammaproteobacteria</taxon>
        <taxon>Thiotrichales</taxon>
        <taxon>Thiotrichaceae</taxon>
        <taxon>environmental samples</taxon>
    </lineage>
</organism>
<dbReference type="PROSITE" id="PS50943">
    <property type="entry name" value="HTH_CROC1"/>
    <property type="match status" value="1"/>
</dbReference>
<dbReference type="GO" id="GO:0003677">
    <property type="term" value="F:DNA binding"/>
    <property type="evidence" value="ECO:0007669"/>
    <property type="project" value="InterPro"/>
</dbReference>
<reference evidence="2" key="1">
    <citation type="submission" date="2020-01" db="EMBL/GenBank/DDBJ databases">
        <authorList>
            <person name="Meier V. D."/>
            <person name="Meier V D."/>
        </authorList>
    </citation>
    <scope>NUCLEOTIDE SEQUENCE</scope>
    <source>
        <strain evidence="2">HLG_WM_MAG_07</strain>
    </source>
</reference>